<gene>
    <name evidence="2" type="ORF">PFISCL1PPCAC_3899</name>
</gene>
<evidence type="ECO:0000313" key="3">
    <source>
        <dbReference type="Proteomes" id="UP001432322"/>
    </source>
</evidence>
<dbReference type="AlphaFoldDB" id="A0AAV5V199"/>
<evidence type="ECO:0000256" key="1">
    <source>
        <dbReference type="SAM" id="MobiDB-lite"/>
    </source>
</evidence>
<evidence type="ECO:0008006" key="4">
    <source>
        <dbReference type="Google" id="ProtNLM"/>
    </source>
</evidence>
<comment type="caution">
    <text evidence="2">The sequence shown here is derived from an EMBL/GenBank/DDBJ whole genome shotgun (WGS) entry which is preliminary data.</text>
</comment>
<protein>
    <recommendedName>
        <fullName evidence="4">F-box domain-containing protein</fullName>
    </recommendedName>
</protein>
<proteinExistence type="predicted"/>
<keyword evidence="3" id="KW-1185">Reference proteome</keyword>
<reference evidence="2" key="1">
    <citation type="submission" date="2023-10" db="EMBL/GenBank/DDBJ databases">
        <title>Genome assembly of Pristionchus species.</title>
        <authorList>
            <person name="Yoshida K."/>
            <person name="Sommer R.J."/>
        </authorList>
    </citation>
    <scope>NUCLEOTIDE SEQUENCE</scope>
    <source>
        <strain evidence="2">RS5133</strain>
    </source>
</reference>
<sequence length="352" mass="40352">MPRVMNEMERETIEKEEKEGKEKKEEADDASIDQAHSVDTVSIKMKKEGKRRMIDKVAGKEGEMDGIVTGKEEKEEEENGEKTLLDLPKEILVKIISHLGFIDRMKSRVNRRLVEIESNSDPVVISKRMMQLSILVNTSVKIIASYWQNGLKSEECSSNDEILGILKVTSRHFRVQELTVTFFTDNSLNNILLSHLADFTITTNLSVLKTCPTPRTIIDFQVLRSILAKNNRLTEIMICVRMAIDVEQLKELRMAAMNRGFSVMLEDISDVAVKEFAQSVMAISPDQMTDRKNYMAHFVYRDLWSDWGREDGQPFTDGSSVNLREDGVLTTLAYARRMMGRLGQYRFSIRKL</sequence>
<evidence type="ECO:0000313" key="2">
    <source>
        <dbReference type="EMBL" id="GMT12602.1"/>
    </source>
</evidence>
<accession>A0AAV5V199</accession>
<name>A0AAV5V199_9BILA</name>
<dbReference type="Proteomes" id="UP001432322">
    <property type="component" value="Unassembled WGS sequence"/>
</dbReference>
<feature type="compositionally biased region" description="Basic and acidic residues" evidence="1">
    <location>
        <begin position="1"/>
        <end position="26"/>
    </location>
</feature>
<dbReference type="EMBL" id="BTSY01000001">
    <property type="protein sequence ID" value="GMT12602.1"/>
    <property type="molecule type" value="Genomic_DNA"/>
</dbReference>
<organism evidence="2 3">
    <name type="scientific">Pristionchus fissidentatus</name>
    <dbReference type="NCBI Taxonomy" id="1538716"/>
    <lineage>
        <taxon>Eukaryota</taxon>
        <taxon>Metazoa</taxon>
        <taxon>Ecdysozoa</taxon>
        <taxon>Nematoda</taxon>
        <taxon>Chromadorea</taxon>
        <taxon>Rhabditida</taxon>
        <taxon>Rhabditina</taxon>
        <taxon>Diplogasteromorpha</taxon>
        <taxon>Diplogasteroidea</taxon>
        <taxon>Neodiplogasteridae</taxon>
        <taxon>Pristionchus</taxon>
    </lineage>
</organism>
<feature type="region of interest" description="Disordered" evidence="1">
    <location>
        <begin position="1"/>
        <end position="45"/>
    </location>
</feature>